<feature type="domain" description="Protein kinase" evidence="4">
    <location>
        <begin position="445"/>
        <end position="719"/>
    </location>
</feature>
<dbReference type="AlphaFoldDB" id="A0A803PTS0"/>
<keyword evidence="3" id="KW-0067">ATP-binding</keyword>
<dbReference type="FunFam" id="3.30.200.20:FF:000162">
    <property type="entry name" value="Adenine nucleotide alpha hydrolase-like domain kinase"/>
    <property type="match status" value="1"/>
</dbReference>
<evidence type="ECO:0000259" key="4">
    <source>
        <dbReference type="PROSITE" id="PS50011"/>
    </source>
</evidence>
<protein>
    <recommendedName>
        <fullName evidence="4">Protein kinase domain-containing protein</fullName>
    </recommendedName>
</protein>
<dbReference type="Pfam" id="PF07714">
    <property type="entry name" value="PK_Tyr_Ser-Thr"/>
    <property type="match status" value="1"/>
</dbReference>
<evidence type="ECO:0000256" key="3">
    <source>
        <dbReference type="ARBA" id="ARBA00022840"/>
    </source>
</evidence>
<dbReference type="InterPro" id="IPR008266">
    <property type="entry name" value="Tyr_kinase_AS"/>
</dbReference>
<proteinExistence type="predicted"/>
<dbReference type="PROSITE" id="PS50011">
    <property type="entry name" value="PROTEIN_KINASE_DOM"/>
    <property type="match status" value="1"/>
</dbReference>
<dbReference type="Gramene" id="evm.model.06.1270">
    <property type="protein sequence ID" value="cds.evm.model.06.1270"/>
    <property type="gene ID" value="evm.TU.06.1270"/>
</dbReference>
<dbReference type="PROSITE" id="PS00109">
    <property type="entry name" value="PROTEIN_KINASE_TYR"/>
    <property type="match status" value="1"/>
</dbReference>
<evidence type="ECO:0000256" key="2">
    <source>
        <dbReference type="ARBA" id="ARBA00022741"/>
    </source>
</evidence>
<reference evidence="5" key="1">
    <citation type="submission" date="2018-11" db="EMBL/GenBank/DDBJ databases">
        <authorList>
            <person name="Grassa J C."/>
        </authorList>
    </citation>
    <scope>NUCLEOTIDE SEQUENCE [LARGE SCALE GENOMIC DNA]</scope>
</reference>
<dbReference type="GO" id="GO:0005524">
    <property type="term" value="F:ATP binding"/>
    <property type="evidence" value="ECO:0007669"/>
    <property type="project" value="UniProtKB-KW"/>
</dbReference>
<dbReference type="EnsemblPlants" id="evm.model.06.1270">
    <property type="protein sequence ID" value="cds.evm.model.06.1270"/>
    <property type="gene ID" value="evm.TU.06.1270"/>
</dbReference>
<accession>A0A803PTS0</accession>
<dbReference type="Gene3D" id="1.10.510.10">
    <property type="entry name" value="Transferase(Phosphotransferase) domain 1"/>
    <property type="match status" value="1"/>
</dbReference>
<dbReference type="InterPro" id="IPR001245">
    <property type="entry name" value="Ser-Thr/Tyr_kinase_cat_dom"/>
</dbReference>
<keyword evidence="6" id="KW-1185">Reference proteome</keyword>
<evidence type="ECO:0000313" key="5">
    <source>
        <dbReference type="EnsemblPlants" id="cds.evm.model.06.1270"/>
    </source>
</evidence>
<dbReference type="PANTHER" id="PTHR47989">
    <property type="entry name" value="OS01G0750732 PROTEIN"/>
    <property type="match status" value="1"/>
</dbReference>
<dbReference type="InterPro" id="IPR011009">
    <property type="entry name" value="Kinase-like_dom_sf"/>
</dbReference>
<evidence type="ECO:0000313" key="6">
    <source>
        <dbReference type="Proteomes" id="UP000596661"/>
    </source>
</evidence>
<dbReference type="GO" id="GO:0004674">
    <property type="term" value="F:protein serine/threonine kinase activity"/>
    <property type="evidence" value="ECO:0007669"/>
    <property type="project" value="UniProtKB-KW"/>
</dbReference>
<keyword evidence="2" id="KW-0547">Nucleotide-binding</keyword>
<name>A0A803PTS0_CANSA</name>
<reference evidence="5" key="2">
    <citation type="submission" date="2021-03" db="UniProtKB">
        <authorList>
            <consortium name="EnsemblPlants"/>
        </authorList>
    </citation>
    <scope>IDENTIFICATION</scope>
</reference>
<keyword evidence="1" id="KW-0418">Kinase</keyword>
<keyword evidence="1" id="KW-0723">Serine/threonine-protein kinase</keyword>
<dbReference type="FunFam" id="1.10.510.10:FF:000298">
    <property type="entry name" value="Adenine nucleotide alpha hydrolase-like domain kinase"/>
    <property type="match status" value="1"/>
</dbReference>
<sequence length="807" mass="90752">MDGEVILVAVDASKEITNYALQWAVWNVVRASDTLILLALLPSQVCSSATSPSIQLHHSKTAQFFSCLLKKLCIGQTKEGDANDDIILINGVDHDAFHRVNNVCTDIIQQLCSAYDLKQVHTEVKVVTSVELGTVTSKAQELQATWVILDRCLKRESDHCFKQLNCNILLIDHATPKFLKSVNLPKRKKLFRGNHQTKVETKMLGLLPRKAPEYTSTATTRSSPTTSSSIFETDVSHSISSTCRDHFNKHSPSTTKNQCKQYLDLNSQYFSEKVEPQETSSKPHFHSTFQPFNKASSFFTGKSHHKLLANPLYEKNRSYDVLSKAKADMDEINDTTTQKTMVSPRRSAHLLHLRKAQEGIFPSKQLITTRDSLTENEREVYAPLLPSTSKTMNRISSIRKTVSLYTKHPPYPPPLCSICKHNTPVFWKAPRKFSFKEIERATDRFSSKNFLAEGSFGPVHRGVLPDGQVVAVKQHKMLSAQGASEFCSEVEVLSFAQHRNLVMLVGYCTEIEWLLVYEFACNGSLDRHLYRSQEKELMSWKSRMKVAIGAARGLRYLHEDCRVGCIVHRDFRPNNILLTHDYEPMVGDFGLARWQVDGQSAEETRVIGTLGYLAPEYTQSGLITEKADVYAFGVVLLELLSGFSVTEFSRKTGQQFVAEWGSPLLGSMKIDEVIDSRLERNYEKKEVECMMYAASLCISPHPEQRPRMSKVLKILEGYVLTYRAYDYRGSPSLGSSQSTNSIQATDQSTIQSSLSSSSTLKAVHPSKGTEILSTACCLNLLESNVNQEYQAYLQNSLAKFVQTLNGN</sequence>
<organism evidence="5 6">
    <name type="scientific">Cannabis sativa</name>
    <name type="common">Hemp</name>
    <name type="synonym">Marijuana</name>
    <dbReference type="NCBI Taxonomy" id="3483"/>
    <lineage>
        <taxon>Eukaryota</taxon>
        <taxon>Viridiplantae</taxon>
        <taxon>Streptophyta</taxon>
        <taxon>Embryophyta</taxon>
        <taxon>Tracheophyta</taxon>
        <taxon>Spermatophyta</taxon>
        <taxon>Magnoliopsida</taxon>
        <taxon>eudicotyledons</taxon>
        <taxon>Gunneridae</taxon>
        <taxon>Pentapetalae</taxon>
        <taxon>rosids</taxon>
        <taxon>fabids</taxon>
        <taxon>Rosales</taxon>
        <taxon>Cannabaceae</taxon>
        <taxon>Cannabis</taxon>
    </lineage>
</organism>
<dbReference type="PANTHER" id="PTHR47989:SF37">
    <property type="entry name" value="INACTIVE PROTEIN KINASE SELMODRAFT_444075"/>
    <property type="match status" value="1"/>
</dbReference>
<dbReference type="Gene3D" id="3.30.200.20">
    <property type="entry name" value="Phosphorylase Kinase, domain 1"/>
    <property type="match status" value="1"/>
</dbReference>
<dbReference type="Proteomes" id="UP000596661">
    <property type="component" value="Chromosome 6"/>
</dbReference>
<dbReference type="SUPFAM" id="SSF56112">
    <property type="entry name" value="Protein kinase-like (PK-like)"/>
    <property type="match status" value="1"/>
</dbReference>
<dbReference type="OMA" id="RINEVCV"/>
<dbReference type="EMBL" id="UZAU01000598">
    <property type="status" value="NOT_ANNOTATED_CDS"/>
    <property type="molecule type" value="Genomic_DNA"/>
</dbReference>
<evidence type="ECO:0000256" key="1">
    <source>
        <dbReference type="ARBA" id="ARBA00022527"/>
    </source>
</evidence>
<keyword evidence="1" id="KW-0808">Transferase</keyword>
<dbReference type="InterPro" id="IPR000719">
    <property type="entry name" value="Prot_kinase_dom"/>
</dbReference>